<dbReference type="PANTHER" id="PTHR19211">
    <property type="entry name" value="ATP-BINDING TRANSPORT PROTEIN-RELATED"/>
    <property type="match status" value="1"/>
</dbReference>
<name>A0A7W8XJZ4_9HYPH</name>
<comment type="caution">
    <text evidence="2">The sequence shown here is derived from an EMBL/GenBank/DDBJ whole genome shotgun (WGS) entry which is preliminary data.</text>
</comment>
<proteinExistence type="predicted"/>
<organism evidence="2 3">
    <name type="scientific">Rhizobium lentis</name>
    <dbReference type="NCBI Taxonomy" id="1138194"/>
    <lineage>
        <taxon>Bacteria</taxon>
        <taxon>Pseudomonadati</taxon>
        <taxon>Pseudomonadota</taxon>
        <taxon>Alphaproteobacteria</taxon>
        <taxon>Hyphomicrobiales</taxon>
        <taxon>Rhizobiaceae</taxon>
        <taxon>Rhizobium/Agrobacterium group</taxon>
        <taxon>Rhizobium</taxon>
    </lineage>
</organism>
<dbReference type="Proteomes" id="UP000528824">
    <property type="component" value="Unassembled WGS sequence"/>
</dbReference>
<sequence>MVSHCDASGHDPLLILGEPTNHLDIDSIAAVEAGLRAYDGALIVVSHDETFVESIGIERRLELAASVGG</sequence>
<gene>
    <name evidence="2" type="ORF">GGI59_006002</name>
</gene>
<reference evidence="2 3" key="1">
    <citation type="submission" date="2020-08" db="EMBL/GenBank/DDBJ databases">
        <title>Genomic Encyclopedia of Type Strains, Phase IV (KMG-V): Genome sequencing to study the core and pangenomes of soil and plant-associated prokaryotes.</title>
        <authorList>
            <person name="Whitman W."/>
        </authorList>
    </citation>
    <scope>NUCLEOTIDE SEQUENCE [LARGE SCALE GENOMIC DNA]</scope>
    <source>
        <strain evidence="2 3">SEMIA 4034</strain>
    </source>
</reference>
<dbReference type="AlphaFoldDB" id="A0A7W8XJZ4"/>
<dbReference type="EMBL" id="JACHBC010000019">
    <property type="protein sequence ID" value="MBB5564294.1"/>
    <property type="molecule type" value="Genomic_DNA"/>
</dbReference>
<accession>A0A7W8XJZ4</accession>
<dbReference type="GO" id="GO:0005524">
    <property type="term" value="F:ATP binding"/>
    <property type="evidence" value="ECO:0007669"/>
    <property type="project" value="TreeGrafter"/>
</dbReference>
<keyword evidence="1" id="KW-0677">Repeat</keyword>
<dbReference type="SUPFAM" id="SSF52540">
    <property type="entry name" value="P-loop containing nucleoside triphosphate hydrolases"/>
    <property type="match status" value="1"/>
</dbReference>
<evidence type="ECO:0000256" key="1">
    <source>
        <dbReference type="ARBA" id="ARBA00022737"/>
    </source>
</evidence>
<evidence type="ECO:0000313" key="2">
    <source>
        <dbReference type="EMBL" id="MBB5564294.1"/>
    </source>
</evidence>
<evidence type="ECO:0000313" key="3">
    <source>
        <dbReference type="Proteomes" id="UP000528824"/>
    </source>
</evidence>
<dbReference type="InterPro" id="IPR027417">
    <property type="entry name" value="P-loop_NTPase"/>
</dbReference>
<protein>
    <submittedName>
        <fullName evidence="2">ATPase subunit of ABC transporter with duplicated ATPase domains</fullName>
    </submittedName>
</protein>
<dbReference type="Gene3D" id="3.40.50.300">
    <property type="entry name" value="P-loop containing nucleotide triphosphate hydrolases"/>
    <property type="match status" value="1"/>
</dbReference>
<dbReference type="InterPro" id="IPR050611">
    <property type="entry name" value="ABCF"/>
</dbReference>
<dbReference type="PANTHER" id="PTHR19211:SF6">
    <property type="entry name" value="BLL7188 PROTEIN"/>
    <property type="match status" value="1"/>
</dbReference>
<keyword evidence="3" id="KW-1185">Reference proteome</keyword>